<keyword evidence="2" id="KW-1185">Reference proteome</keyword>
<proteinExistence type="predicted"/>
<dbReference type="KEGG" id="rev:HUE57_13925"/>
<reference evidence="1 2" key="1">
    <citation type="submission" date="2020-05" db="EMBL/GenBank/DDBJ databases">
        <title>Horizontal transmission and recombination maintain forever young bacterial symbiont genomes.</title>
        <authorList>
            <person name="Russell S.L."/>
            <person name="Pepper-Tunick E."/>
            <person name="Svedberg J."/>
            <person name="Byrne A."/>
            <person name="Ruelas Castillo J."/>
            <person name="Vollmers C."/>
            <person name="Beinart R.A."/>
            <person name="Corbett-Detig R."/>
        </authorList>
    </citation>
    <scope>NUCLEOTIDE SEQUENCE [LARGE SCALE GENOMIC DNA]</scope>
    <source>
        <strain evidence="1">Santa_Monica_outfall</strain>
    </source>
</reference>
<accession>A0A6N0HY22</accession>
<dbReference type="Gene3D" id="3.40.50.170">
    <property type="entry name" value="Formyl transferase, N-terminal domain"/>
    <property type="match status" value="1"/>
</dbReference>
<name>A0A6N0HY22_9GAMM</name>
<dbReference type="RefSeq" id="WP_174673384.1">
    <property type="nucleotide sequence ID" value="NZ_CP054491.1"/>
</dbReference>
<evidence type="ECO:0000313" key="2">
    <source>
        <dbReference type="Proteomes" id="UP000509658"/>
    </source>
</evidence>
<evidence type="ECO:0008006" key="3">
    <source>
        <dbReference type="Google" id="ProtNLM"/>
    </source>
</evidence>
<dbReference type="AlphaFoldDB" id="A0A6N0HY22"/>
<organism evidence="1 2">
    <name type="scientific">Candidatus Reidiella endopervernicosa</name>
    <dbReference type="NCBI Taxonomy" id="2738883"/>
    <lineage>
        <taxon>Bacteria</taxon>
        <taxon>Pseudomonadati</taxon>
        <taxon>Pseudomonadota</taxon>
        <taxon>Gammaproteobacteria</taxon>
        <taxon>Candidatus Reidiella</taxon>
    </lineage>
</organism>
<evidence type="ECO:0000313" key="1">
    <source>
        <dbReference type="EMBL" id="QKQ27258.1"/>
    </source>
</evidence>
<dbReference type="InterPro" id="IPR036477">
    <property type="entry name" value="Formyl_transf_N_sf"/>
</dbReference>
<dbReference type="EMBL" id="CP054491">
    <property type="protein sequence ID" value="QKQ27258.1"/>
    <property type="molecule type" value="Genomic_DNA"/>
</dbReference>
<gene>
    <name evidence="1" type="ORF">HUE57_13925</name>
</gene>
<dbReference type="SUPFAM" id="SSF53328">
    <property type="entry name" value="Formyltransferase"/>
    <property type="match status" value="1"/>
</dbReference>
<sequence length="174" mass="20137">MSHQRESTHNSNQHAMHSKIDQHSRNILFFGDPQLGSHRGWQRFLTYFPNAEHLIWNKGTPKAPLHQALRQKHWDITISFYNDFIFEHDDFPFLGLPLNLHPALPTIRGVGHDHIPLIEGHPEHGGTLHYLQQPPRLWQNAADVIDNGRVIRTRKRELSPLTNADRHGERSEGG</sequence>
<dbReference type="Proteomes" id="UP000509658">
    <property type="component" value="Chromosome"/>
</dbReference>
<protein>
    <recommendedName>
        <fullName evidence="3">Formyl transferase N-terminal domain-containing protein</fullName>
    </recommendedName>
</protein>